<organism evidence="2">
    <name type="scientific">Phaffia rhodozyma</name>
    <name type="common">Yeast</name>
    <name type="synonym">Xanthophyllomyces dendrorhous</name>
    <dbReference type="NCBI Taxonomy" id="264483"/>
    <lineage>
        <taxon>Eukaryota</taxon>
        <taxon>Fungi</taxon>
        <taxon>Dikarya</taxon>
        <taxon>Basidiomycota</taxon>
        <taxon>Agaricomycotina</taxon>
        <taxon>Tremellomycetes</taxon>
        <taxon>Cystofilobasidiales</taxon>
        <taxon>Mrakiaceae</taxon>
        <taxon>Phaffia</taxon>
    </lineage>
</organism>
<sequence length="414" mass="45272">MASALERKATRPRLDSLRSTTSSTAGGFVRPPSPTFSQTTIGSLPPGANAPHLLITRADLRESLGSYEELMSSSKQYRQALLAKSEATARLAAAMEACSRVKGADHSGPGLMSCAGFNHVVSNSEQVLARSFYEDFEIPLLHSLDTYRQEVSDRQANYESTLVAKTKEIRRTESENIRQGKRKGKGRDLSSFRKTLGILQSQVDELDKIKGEYYGEVLDGEDEMWEYLLSKIGMVVKTHVDVYDRLTTKGNDPILEPLLAANPDPFEAYGQADQTEGMFSILPPIGILPPTGSTSNLLSLHSAAIGRTSHPVLTGSNQSSQPLTPKSSRPSTSVAQDSTDEPSAVNLSAEDDDDFLSPRKVESQTDRFGWMMGSKAGSTNGDLLEEEGKILEDRSIQLREQTERQTCPQNLIAL</sequence>
<name>A0A0F7SI29_PHARH</name>
<dbReference type="PANTHER" id="PTHR38407">
    <property type="entry name" value="PROTEIN IVY1"/>
    <property type="match status" value="1"/>
</dbReference>
<dbReference type="PANTHER" id="PTHR38407:SF1">
    <property type="entry name" value="PROTEIN IVY1"/>
    <property type="match status" value="1"/>
</dbReference>
<dbReference type="InterPro" id="IPR037470">
    <property type="entry name" value="IVY1"/>
</dbReference>
<reference evidence="2" key="1">
    <citation type="submission" date="2014-08" db="EMBL/GenBank/DDBJ databases">
        <authorList>
            <person name="Sharma Rahul"/>
            <person name="Thines Marco"/>
        </authorList>
    </citation>
    <scope>NUCLEOTIDE SEQUENCE</scope>
</reference>
<feature type="region of interest" description="Disordered" evidence="1">
    <location>
        <begin position="309"/>
        <end position="359"/>
    </location>
</feature>
<dbReference type="GO" id="GO:0005543">
    <property type="term" value="F:phospholipid binding"/>
    <property type="evidence" value="ECO:0007669"/>
    <property type="project" value="InterPro"/>
</dbReference>
<feature type="region of interest" description="Disordered" evidence="1">
    <location>
        <begin position="1"/>
        <end position="48"/>
    </location>
</feature>
<dbReference type="Gene3D" id="1.20.1270.60">
    <property type="entry name" value="Arfaptin homology (AH) domain/BAR domain"/>
    <property type="match status" value="1"/>
</dbReference>
<dbReference type="SUPFAM" id="SSF103657">
    <property type="entry name" value="BAR/IMD domain-like"/>
    <property type="match status" value="1"/>
</dbReference>
<dbReference type="GO" id="GO:0042144">
    <property type="term" value="P:vacuole fusion, non-autophagic"/>
    <property type="evidence" value="ECO:0007669"/>
    <property type="project" value="InterPro"/>
</dbReference>
<dbReference type="InterPro" id="IPR027267">
    <property type="entry name" value="AH/BAR_dom_sf"/>
</dbReference>
<dbReference type="AlphaFoldDB" id="A0A0F7SI29"/>
<dbReference type="EMBL" id="LN483273">
    <property type="protein sequence ID" value="CDZ98045.1"/>
    <property type="molecule type" value="Genomic_DNA"/>
</dbReference>
<evidence type="ECO:0000256" key="1">
    <source>
        <dbReference type="SAM" id="MobiDB-lite"/>
    </source>
</evidence>
<dbReference type="GO" id="GO:0000329">
    <property type="term" value="C:fungal-type vacuole membrane"/>
    <property type="evidence" value="ECO:0007669"/>
    <property type="project" value="InterPro"/>
</dbReference>
<evidence type="ECO:0000313" key="2">
    <source>
        <dbReference type="EMBL" id="CDZ98045.1"/>
    </source>
</evidence>
<accession>A0A0F7SI29</accession>
<feature type="compositionally biased region" description="Basic and acidic residues" evidence="1">
    <location>
        <begin position="1"/>
        <end position="16"/>
    </location>
</feature>
<feature type="compositionally biased region" description="Polar residues" evidence="1">
    <location>
        <begin position="314"/>
        <end position="337"/>
    </location>
</feature>
<proteinExistence type="predicted"/>
<protein>
    <submittedName>
        <fullName evidence="2">Uncharacterized protein</fullName>
    </submittedName>
</protein>